<dbReference type="AlphaFoldDB" id="A0A858RDE1"/>
<dbReference type="GO" id="GO:0016020">
    <property type="term" value="C:membrane"/>
    <property type="evidence" value="ECO:0007669"/>
    <property type="project" value="UniProtKB-SubCell"/>
</dbReference>
<sequence>MLEALRTATALQTAGFFLVANLAIFGGSIVLCWALGVMFKGKRIFDRWEPVRSVELAAAFSAVILNAAVSVGGWCLWTRGWIELRDGGILRSVIDCLLMVFAMDLGMYVFHRAAHHPVMFRVIHRFHHRHEATNPISLFVLHPLEVIGFGGLMILFLTLYPMSLAGLIGYLTLNVLFGTLGHAGVEPFPAFLSRLPVLRLIGSSTFHAEHHEHPRYNFGFYTLFWDKLFGTLDPDYERRFRQGS</sequence>
<dbReference type="Proteomes" id="UP000501812">
    <property type="component" value="Chromosome"/>
</dbReference>
<feature type="domain" description="Fatty acid hydroxylase" evidence="6">
    <location>
        <begin position="97"/>
        <end position="231"/>
    </location>
</feature>
<dbReference type="EMBL" id="CP051774">
    <property type="protein sequence ID" value="QJE94614.1"/>
    <property type="molecule type" value="Genomic_DNA"/>
</dbReference>
<dbReference type="GO" id="GO:0008610">
    <property type="term" value="P:lipid biosynthetic process"/>
    <property type="evidence" value="ECO:0007669"/>
    <property type="project" value="InterPro"/>
</dbReference>
<feature type="transmembrane region" description="Helical" evidence="5">
    <location>
        <begin position="15"/>
        <end position="35"/>
    </location>
</feature>
<keyword evidence="8" id="KW-1185">Reference proteome</keyword>
<name>A0A858RDE1_9BACT</name>
<evidence type="ECO:0000256" key="1">
    <source>
        <dbReference type="ARBA" id="ARBA00004370"/>
    </source>
</evidence>
<dbReference type="KEGG" id="luo:HHL09_02055"/>
<feature type="transmembrane region" description="Helical" evidence="5">
    <location>
        <begin position="89"/>
        <end position="111"/>
    </location>
</feature>
<dbReference type="GO" id="GO:0005506">
    <property type="term" value="F:iron ion binding"/>
    <property type="evidence" value="ECO:0007669"/>
    <property type="project" value="InterPro"/>
</dbReference>
<evidence type="ECO:0000256" key="4">
    <source>
        <dbReference type="ARBA" id="ARBA00023136"/>
    </source>
</evidence>
<accession>A0A858RDE1</accession>
<feature type="transmembrane region" description="Helical" evidence="5">
    <location>
        <begin position="56"/>
        <end position="77"/>
    </location>
</feature>
<dbReference type="InterPro" id="IPR050307">
    <property type="entry name" value="Sterol_Desaturase_Related"/>
</dbReference>
<evidence type="ECO:0000313" key="7">
    <source>
        <dbReference type="EMBL" id="QJE94614.1"/>
    </source>
</evidence>
<evidence type="ECO:0000259" key="6">
    <source>
        <dbReference type="Pfam" id="PF04116"/>
    </source>
</evidence>
<feature type="transmembrane region" description="Helical" evidence="5">
    <location>
        <begin position="163"/>
        <end position="185"/>
    </location>
</feature>
<reference evidence="7 8" key="1">
    <citation type="submission" date="2020-04" db="EMBL/GenBank/DDBJ databases">
        <title>Luteolibacter sp. G-1-1-1 isolated from soil.</title>
        <authorList>
            <person name="Dahal R.H."/>
        </authorList>
    </citation>
    <scope>NUCLEOTIDE SEQUENCE [LARGE SCALE GENOMIC DNA]</scope>
    <source>
        <strain evidence="7 8">G-1-1-1</strain>
    </source>
</reference>
<dbReference type="Pfam" id="PF04116">
    <property type="entry name" value="FA_hydroxylase"/>
    <property type="match status" value="1"/>
</dbReference>
<evidence type="ECO:0000313" key="8">
    <source>
        <dbReference type="Proteomes" id="UP000501812"/>
    </source>
</evidence>
<dbReference type="RefSeq" id="WP_169452835.1">
    <property type="nucleotide sequence ID" value="NZ_CP051774.1"/>
</dbReference>
<evidence type="ECO:0000256" key="2">
    <source>
        <dbReference type="ARBA" id="ARBA00022692"/>
    </source>
</evidence>
<keyword evidence="4 5" id="KW-0472">Membrane</keyword>
<gene>
    <name evidence="7" type="ORF">HHL09_02055</name>
</gene>
<dbReference type="InterPro" id="IPR006694">
    <property type="entry name" value="Fatty_acid_hydroxylase"/>
</dbReference>
<keyword evidence="3 5" id="KW-1133">Transmembrane helix</keyword>
<keyword evidence="2 5" id="KW-0812">Transmembrane</keyword>
<dbReference type="PANTHER" id="PTHR11863">
    <property type="entry name" value="STEROL DESATURASE"/>
    <property type="match status" value="1"/>
</dbReference>
<protein>
    <submittedName>
        <fullName evidence="7">Sterol desaturase family protein</fullName>
    </submittedName>
</protein>
<evidence type="ECO:0000256" key="5">
    <source>
        <dbReference type="SAM" id="Phobius"/>
    </source>
</evidence>
<organism evidence="7 8">
    <name type="scientific">Luteolibacter luteus</name>
    <dbReference type="NCBI Taxonomy" id="2728835"/>
    <lineage>
        <taxon>Bacteria</taxon>
        <taxon>Pseudomonadati</taxon>
        <taxon>Verrucomicrobiota</taxon>
        <taxon>Verrucomicrobiia</taxon>
        <taxon>Verrucomicrobiales</taxon>
        <taxon>Verrucomicrobiaceae</taxon>
        <taxon>Luteolibacter</taxon>
    </lineage>
</organism>
<comment type="subcellular location">
    <subcellularLocation>
        <location evidence="1">Membrane</location>
    </subcellularLocation>
</comment>
<evidence type="ECO:0000256" key="3">
    <source>
        <dbReference type="ARBA" id="ARBA00022989"/>
    </source>
</evidence>
<proteinExistence type="predicted"/>
<feature type="transmembrane region" description="Helical" evidence="5">
    <location>
        <begin position="132"/>
        <end position="157"/>
    </location>
</feature>
<dbReference type="GO" id="GO:0016491">
    <property type="term" value="F:oxidoreductase activity"/>
    <property type="evidence" value="ECO:0007669"/>
    <property type="project" value="InterPro"/>
</dbReference>